<dbReference type="InterPro" id="IPR001563">
    <property type="entry name" value="Peptidase_S10"/>
</dbReference>
<evidence type="ECO:0000313" key="6">
    <source>
        <dbReference type="Proteomes" id="UP001370490"/>
    </source>
</evidence>
<dbReference type="PANTHER" id="PTHR11802:SF254">
    <property type="entry name" value="SERINE CARBOXYPEPTIDASE-LIKE 20"/>
    <property type="match status" value="1"/>
</dbReference>
<dbReference type="PROSITE" id="PS00131">
    <property type="entry name" value="CARBOXYPEPT_SER_SER"/>
    <property type="match status" value="1"/>
</dbReference>
<gene>
    <name evidence="5" type="ORF">RJ641_023845</name>
</gene>
<dbReference type="GO" id="GO:0016747">
    <property type="term" value="F:acyltransferase activity, transferring groups other than amino-acyl groups"/>
    <property type="evidence" value="ECO:0007669"/>
    <property type="project" value="TreeGrafter"/>
</dbReference>
<protein>
    <recommendedName>
        <fullName evidence="4">Carboxypeptidase</fullName>
        <ecNumber evidence="4">3.4.16.-</ecNumber>
    </recommendedName>
</protein>
<dbReference type="PRINTS" id="PR00724">
    <property type="entry name" value="CRBOXYPTASEC"/>
</dbReference>
<dbReference type="InterPro" id="IPR018202">
    <property type="entry name" value="Ser_caboxypep_ser_AS"/>
</dbReference>
<dbReference type="InterPro" id="IPR029058">
    <property type="entry name" value="AB_hydrolase_fold"/>
</dbReference>
<keyword evidence="4 5" id="KW-0121">Carboxypeptidase</keyword>
<dbReference type="GO" id="GO:0019748">
    <property type="term" value="P:secondary metabolic process"/>
    <property type="evidence" value="ECO:0007669"/>
    <property type="project" value="TreeGrafter"/>
</dbReference>
<dbReference type="EMBL" id="JBAMMX010000028">
    <property type="protein sequence ID" value="KAK6911752.1"/>
    <property type="molecule type" value="Genomic_DNA"/>
</dbReference>
<comment type="caution">
    <text evidence="5">The sequence shown here is derived from an EMBL/GenBank/DDBJ whole genome shotgun (WGS) entry which is preliminary data.</text>
</comment>
<keyword evidence="6" id="KW-1185">Reference proteome</keyword>
<dbReference type="AlphaFoldDB" id="A0AAN8UJQ5"/>
<proteinExistence type="inferred from homology"/>
<comment type="subcellular location">
    <subcellularLocation>
        <location evidence="1">Secreted</location>
    </subcellularLocation>
</comment>
<dbReference type="GO" id="GO:0004185">
    <property type="term" value="F:serine-type carboxypeptidase activity"/>
    <property type="evidence" value="ECO:0007669"/>
    <property type="project" value="UniProtKB-UniRule"/>
</dbReference>
<dbReference type="Proteomes" id="UP001370490">
    <property type="component" value="Unassembled WGS sequence"/>
</dbReference>
<keyword evidence="3" id="KW-0964">Secreted</keyword>
<keyword evidence="4" id="KW-0378">Hydrolase</keyword>
<keyword evidence="4" id="KW-0645">Protease</keyword>
<dbReference type="Pfam" id="PF00450">
    <property type="entry name" value="Peptidase_S10"/>
    <property type="match status" value="1"/>
</dbReference>
<name>A0AAN8UJQ5_9MAGN</name>
<dbReference type="PANTHER" id="PTHR11802">
    <property type="entry name" value="SERINE PROTEASE FAMILY S10 SERINE CARBOXYPEPTIDASE"/>
    <property type="match status" value="1"/>
</dbReference>
<evidence type="ECO:0000256" key="1">
    <source>
        <dbReference type="ARBA" id="ARBA00004613"/>
    </source>
</evidence>
<evidence type="ECO:0000256" key="3">
    <source>
        <dbReference type="ARBA" id="ARBA00022525"/>
    </source>
</evidence>
<comment type="similarity">
    <text evidence="2 4">Belongs to the peptidase S10 family.</text>
</comment>
<reference evidence="5 6" key="1">
    <citation type="submission" date="2023-12" db="EMBL/GenBank/DDBJ databases">
        <title>A high-quality genome assembly for Dillenia turbinata (Dilleniales).</title>
        <authorList>
            <person name="Chanderbali A."/>
        </authorList>
    </citation>
    <scope>NUCLEOTIDE SEQUENCE [LARGE SCALE GENOMIC DNA]</scope>
    <source>
        <strain evidence="5">LSX21</strain>
        <tissue evidence="5">Leaf</tissue>
    </source>
</reference>
<accession>A0AAN8UJQ5</accession>
<sequence>MDRAFFYSGVVLCVLLTLCNHRSSPSKYVTLDGNPPKNYFYYIVVSENKPLQDLVVYGLTADPDALALTASSLKMAMPLRISVNDARGAFASHFIVIKYIIYLDSPAGVGFPYSPNTSLCVTGDRRNRTKTHNFLLKWFEQYLEFQASRCFIAGESYGGVHLVVNGVAYSEYDDNGL</sequence>
<organism evidence="5 6">
    <name type="scientific">Dillenia turbinata</name>
    <dbReference type="NCBI Taxonomy" id="194707"/>
    <lineage>
        <taxon>Eukaryota</taxon>
        <taxon>Viridiplantae</taxon>
        <taxon>Streptophyta</taxon>
        <taxon>Embryophyta</taxon>
        <taxon>Tracheophyta</taxon>
        <taxon>Spermatophyta</taxon>
        <taxon>Magnoliopsida</taxon>
        <taxon>eudicotyledons</taxon>
        <taxon>Gunneridae</taxon>
        <taxon>Pentapetalae</taxon>
        <taxon>Dilleniales</taxon>
        <taxon>Dilleniaceae</taxon>
        <taxon>Dillenia</taxon>
    </lineage>
</organism>
<feature type="chain" id="PRO_5042671540" description="Carboxypeptidase" evidence="4">
    <location>
        <begin position="22"/>
        <end position="177"/>
    </location>
</feature>
<dbReference type="GO" id="GO:0006508">
    <property type="term" value="P:proteolysis"/>
    <property type="evidence" value="ECO:0007669"/>
    <property type="project" value="UniProtKB-KW"/>
</dbReference>
<feature type="signal peptide" evidence="4">
    <location>
        <begin position="1"/>
        <end position="21"/>
    </location>
</feature>
<keyword evidence="4" id="KW-0732">Signal</keyword>
<dbReference type="SUPFAM" id="SSF53474">
    <property type="entry name" value="alpha/beta-Hydrolases"/>
    <property type="match status" value="1"/>
</dbReference>
<dbReference type="EC" id="3.4.16.-" evidence="4"/>
<evidence type="ECO:0000256" key="4">
    <source>
        <dbReference type="RuleBase" id="RU361156"/>
    </source>
</evidence>
<evidence type="ECO:0000256" key="2">
    <source>
        <dbReference type="ARBA" id="ARBA00009431"/>
    </source>
</evidence>
<dbReference type="GO" id="GO:0005576">
    <property type="term" value="C:extracellular region"/>
    <property type="evidence" value="ECO:0007669"/>
    <property type="project" value="UniProtKB-SubCell"/>
</dbReference>
<dbReference type="Gene3D" id="3.40.50.1820">
    <property type="entry name" value="alpha/beta hydrolase"/>
    <property type="match status" value="1"/>
</dbReference>
<evidence type="ECO:0000313" key="5">
    <source>
        <dbReference type="EMBL" id="KAK6911752.1"/>
    </source>
</evidence>